<dbReference type="Pfam" id="PF10544">
    <property type="entry name" value="T5orf172"/>
    <property type="match status" value="1"/>
</dbReference>
<evidence type="ECO:0000313" key="3">
    <source>
        <dbReference type="Proteomes" id="UP000238589"/>
    </source>
</evidence>
<dbReference type="Proteomes" id="UP000238589">
    <property type="component" value="Unassembled WGS sequence"/>
</dbReference>
<sequence length="218" mass="23642">MPGIIYVLTNEAMPGLVKIGLTTDSVESRIANLSGTSGVPLPFECHFAAQIPEAVNLAKLEKTLHQLFADHRINPKREFFKVEPEKVVLALSIGGFKEVTPGKADIDPVEVQAMEKAKEQRRSRINMAALGINPGDTLVLSRDEDVTVTVLAGGKVSYKGEVLSLSAAALKALQAMGYKATSVSGSDYWMFEGELLDERRIRLEAAQFEGAVTEESHS</sequence>
<name>A0A2S9K389_9BURK</name>
<dbReference type="SMART" id="SM00974">
    <property type="entry name" value="T5orf172"/>
    <property type="match status" value="1"/>
</dbReference>
<reference evidence="2 3" key="1">
    <citation type="submission" date="2018-03" db="EMBL/GenBank/DDBJ databases">
        <title>Comparative genomics illustrates the genes involved in a hyperalkaliphilic mechanisms of Serpentinomonas isolated from highly-alkaline calcium-rich serpentinized springs.</title>
        <authorList>
            <person name="Suzuki S."/>
            <person name="Ishii S."/>
            <person name="Walworth N."/>
            <person name="Bird L."/>
            <person name="Kuenen J.G."/>
            <person name="Nealson K.H."/>
        </authorList>
    </citation>
    <scope>NUCLEOTIDE SEQUENCE [LARGE SCALE GENOMIC DNA]</scope>
    <source>
        <strain evidence="2 3">P1</strain>
    </source>
</reference>
<dbReference type="OrthoDB" id="8265034at2"/>
<dbReference type="InterPro" id="IPR018306">
    <property type="entry name" value="Phage_T5_Orf172_DNA-bd"/>
</dbReference>
<evidence type="ECO:0000313" key="2">
    <source>
        <dbReference type="EMBL" id="PRD64845.1"/>
    </source>
</evidence>
<dbReference type="AlphaFoldDB" id="A0A2S9K389"/>
<proteinExistence type="predicted"/>
<gene>
    <name evidence="2" type="ORF">C6P64_12365</name>
</gene>
<keyword evidence="3" id="KW-1185">Reference proteome</keyword>
<accession>A0A2S9K389</accession>
<evidence type="ECO:0000259" key="1">
    <source>
        <dbReference type="SMART" id="SM00974"/>
    </source>
</evidence>
<dbReference type="EMBL" id="PVLQ01000043">
    <property type="protein sequence ID" value="PRD64845.1"/>
    <property type="molecule type" value="Genomic_DNA"/>
</dbReference>
<protein>
    <recommendedName>
        <fullName evidence="1">Bacteriophage T5 Orf172 DNA-binding domain-containing protein</fullName>
    </recommendedName>
</protein>
<comment type="caution">
    <text evidence="2">The sequence shown here is derived from an EMBL/GenBank/DDBJ whole genome shotgun (WGS) entry which is preliminary data.</text>
</comment>
<feature type="domain" description="Bacteriophage T5 Orf172 DNA-binding" evidence="1">
    <location>
        <begin position="11"/>
        <end position="94"/>
    </location>
</feature>
<organism evidence="2 3">
    <name type="scientific">Malikia granosa</name>
    <dbReference type="NCBI Taxonomy" id="263067"/>
    <lineage>
        <taxon>Bacteria</taxon>
        <taxon>Pseudomonadati</taxon>
        <taxon>Pseudomonadota</taxon>
        <taxon>Betaproteobacteria</taxon>
        <taxon>Burkholderiales</taxon>
        <taxon>Comamonadaceae</taxon>
        <taxon>Malikia</taxon>
    </lineage>
</organism>